<gene>
    <name evidence="1" type="ORF">ACFPGP_16805</name>
</gene>
<reference evidence="2" key="1">
    <citation type="journal article" date="2019" name="Int. J. Syst. Evol. Microbiol.">
        <title>The Global Catalogue of Microorganisms (GCM) 10K type strain sequencing project: providing services to taxonomists for standard genome sequencing and annotation.</title>
        <authorList>
            <consortium name="The Broad Institute Genomics Platform"/>
            <consortium name="The Broad Institute Genome Sequencing Center for Infectious Disease"/>
            <person name="Wu L."/>
            <person name="Ma J."/>
        </authorList>
    </citation>
    <scope>NUCLEOTIDE SEQUENCE [LARGE SCALE GENOMIC DNA]</scope>
    <source>
        <strain evidence="2">DFY41</strain>
    </source>
</reference>
<dbReference type="InterPro" id="IPR019587">
    <property type="entry name" value="Polyketide_cyclase/dehydratase"/>
</dbReference>
<dbReference type="RefSeq" id="WP_378591921.1">
    <property type="nucleotide sequence ID" value="NZ_JBHSKD010000023.1"/>
</dbReference>
<proteinExistence type="predicted"/>
<dbReference type="Gene3D" id="3.30.530.20">
    <property type="match status" value="1"/>
</dbReference>
<sequence length="137" mass="15064">MRFEHAIEIGATPARVWEIYSDVERWHEWTDSITSVELLDGPLRVGARARVRQPKLPVAVWSVTEYDEGRSFTWVSGAPGLRTTGTHLVEPSGDGARATARLDQEGLFGGLVGRLSKGLTERYLAMEAAGLKARSEA</sequence>
<protein>
    <submittedName>
        <fullName evidence="1">SRPBCC family protein</fullName>
    </submittedName>
</protein>
<accession>A0ABW0BLZ5</accession>
<name>A0ABW0BLZ5_9ACTN</name>
<dbReference type="CDD" id="cd08862">
    <property type="entry name" value="SRPBCC_Smu440-like"/>
    <property type="match status" value="1"/>
</dbReference>
<keyword evidence="2" id="KW-1185">Reference proteome</keyword>
<evidence type="ECO:0000313" key="2">
    <source>
        <dbReference type="Proteomes" id="UP001596087"/>
    </source>
</evidence>
<evidence type="ECO:0000313" key="1">
    <source>
        <dbReference type="EMBL" id="MFC5178341.1"/>
    </source>
</evidence>
<dbReference type="InterPro" id="IPR023393">
    <property type="entry name" value="START-like_dom_sf"/>
</dbReference>
<organism evidence="1 2">
    <name type="scientific">Nocardioides taihuensis</name>
    <dbReference type="NCBI Taxonomy" id="1835606"/>
    <lineage>
        <taxon>Bacteria</taxon>
        <taxon>Bacillati</taxon>
        <taxon>Actinomycetota</taxon>
        <taxon>Actinomycetes</taxon>
        <taxon>Propionibacteriales</taxon>
        <taxon>Nocardioidaceae</taxon>
        <taxon>Nocardioides</taxon>
    </lineage>
</organism>
<dbReference type="EMBL" id="JBHSKD010000023">
    <property type="protein sequence ID" value="MFC5178341.1"/>
    <property type="molecule type" value="Genomic_DNA"/>
</dbReference>
<dbReference type="SUPFAM" id="SSF55961">
    <property type="entry name" value="Bet v1-like"/>
    <property type="match status" value="1"/>
</dbReference>
<dbReference type="Proteomes" id="UP001596087">
    <property type="component" value="Unassembled WGS sequence"/>
</dbReference>
<dbReference type="Pfam" id="PF10604">
    <property type="entry name" value="Polyketide_cyc2"/>
    <property type="match status" value="1"/>
</dbReference>
<comment type="caution">
    <text evidence="1">The sequence shown here is derived from an EMBL/GenBank/DDBJ whole genome shotgun (WGS) entry which is preliminary data.</text>
</comment>